<dbReference type="PANTHER" id="PTHR42973:SF39">
    <property type="entry name" value="FAD-BINDING PCMH-TYPE DOMAIN-CONTAINING PROTEIN"/>
    <property type="match status" value="1"/>
</dbReference>
<dbReference type="SUPFAM" id="SSF56176">
    <property type="entry name" value="FAD-binding/transporter-associated domain-like"/>
    <property type="match status" value="1"/>
</dbReference>
<dbReference type="PROSITE" id="PS51387">
    <property type="entry name" value="FAD_PCMH"/>
    <property type="match status" value="1"/>
</dbReference>
<comment type="similarity">
    <text evidence="2">Belongs to the oxygen-dependent FAD-linked oxidoreductase family.</text>
</comment>
<feature type="domain" description="FAD-binding PCMH-type" evidence="6">
    <location>
        <begin position="42"/>
        <end position="210"/>
    </location>
</feature>
<dbReference type="InterPro" id="IPR036318">
    <property type="entry name" value="FAD-bd_PCMH-like_sf"/>
</dbReference>
<dbReference type="RefSeq" id="WP_378295736.1">
    <property type="nucleotide sequence ID" value="NZ_JBHTJA010000001.1"/>
</dbReference>
<dbReference type="InterPro" id="IPR050416">
    <property type="entry name" value="FAD-linked_Oxidoreductase"/>
</dbReference>
<dbReference type="InterPro" id="IPR006094">
    <property type="entry name" value="Oxid_FAD_bind_N"/>
</dbReference>
<dbReference type="Gene3D" id="3.30.465.10">
    <property type="match status" value="1"/>
</dbReference>
<keyword evidence="3" id="KW-0285">Flavoprotein</keyword>
<proteinExistence type="inferred from homology"/>
<accession>A0ABW3EI00</accession>
<organism evidence="7 8">
    <name type="scientific">Actinomadura sediminis</name>
    <dbReference type="NCBI Taxonomy" id="1038904"/>
    <lineage>
        <taxon>Bacteria</taxon>
        <taxon>Bacillati</taxon>
        <taxon>Actinomycetota</taxon>
        <taxon>Actinomycetes</taxon>
        <taxon>Streptosporangiales</taxon>
        <taxon>Thermomonosporaceae</taxon>
        <taxon>Actinomadura</taxon>
    </lineage>
</organism>
<keyword evidence="5" id="KW-0560">Oxidoreductase</keyword>
<evidence type="ECO:0000256" key="4">
    <source>
        <dbReference type="ARBA" id="ARBA00022827"/>
    </source>
</evidence>
<gene>
    <name evidence="7" type="ORF">ACFQ11_00855</name>
</gene>
<dbReference type="PROSITE" id="PS00862">
    <property type="entry name" value="OX2_COVAL_FAD"/>
    <property type="match status" value="1"/>
</dbReference>
<dbReference type="Proteomes" id="UP001596972">
    <property type="component" value="Unassembled WGS sequence"/>
</dbReference>
<dbReference type="Gene3D" id="3.30.43.10">
    <property type="entry name" value="Uridine Diphospho-n-acetylenolpyruvylglucosamine Reductase, domain 2"/>
    <property type="match status" value="1"/>
</dbReference>
<dbReference type="InterPro" id="IPR006093">
    <property type="entry name" value="Oxy_OxRdtase_FAD_BS"/>
</dbReference>
<dbReference type="Pfam" id="PF01565">
    <property type="entry name" value="FAD_binding_4"/>
    <property type="match status" value="1"/>
</dbReference>
<dbReference type="InterPro" id="IPR016169">
    <property type="entry name" value="FAD-bd_PCMH_sub2"/>
</dbReference>
<sequence>MSRPALKPAPARRRPHAAFTGAVHLPGETRYDDLRRTPFAPIDPRPALVAEAACADDVRAAVLAARAAGMRLAVQATGHGTRVACDDGLLLRTSRMAGVLVDPHRRLARVGPGTRWDRVLAAAAPFGLAGLSGSHGDVGVTGYTLGGGLGWLSRAHGFAADSVLRAWVVTADGRQVVASPDSHPDLFWALRGGGGNFGVVTALEFRLYPVSRVFAGTACFPVERAAEIVTRYRDWIDGAPDRLSTALLFTTMPEGPGVPPSVRGRRVLQLKALYAGSADRARRLLRPLVRAAGPALAEDFRVLPYARAEMGAIAPGQVELLRELPDSAISAIVRAAEPDHGPAVEIRHWDGAMGRPSPDAGPVGHRTTRLSVTADTPSPALAGALRPHTSGGAFLNFLHDPSRTADAYTRADRHRLTGVKRRYDPDNVLGLTHNLPPAPAAARTAG</sequence>
<comment type="cofactor">
    <cofactor evidence="1">
        <name>FAD</name>
        <dbReference type="ChEBI" id="CHEBI:57692"/>
    </cofactor>
</comment>
<evidence type="ECO:0000256" key="1">
    <source>
        <dbReference type="ARBA" id="ARBA00001974"/>
    </source>
</evidence>
<evidence type="ECO:0000259" key="6">
    <source>
        <dbReference type="PROSITE" id="PS51387"/>
    </source>
</evidence>
<name>A0ABW3EI00_9ACTN</name>
<protein>
    <submittedName>
        <fullName evidence="7">FAD-binding oxidoreductase</fullName>
    </submittedName>
</protein>
<evidence type="ECO:0000256" key="5">
    <source>
        <dbReference type="ARBA" id="ARBA00023002"/>
    </source>
</evidence>
<dbReference type="InterPro" id="IPR016167">
    <property type="entry name" value="FAD-bd_PCMH_sub1"/>
</dbReference>
<keyword evidence="8" id="KW-1185">Reference proteome</keyword>
<evidence type="ECO:0000256" key="3">
    <source>
        <dbReference type="ARBA" id="ARBA00022630"/>
    </source>
</evidence>
<reference evidence="8" key="1">
    <citation type="journal article" date="2019" name="Int. J. Syst. Evol. Microbiol.">
        <title>The Global Catalogue of Microorganisms (GCM) 10K type strain sequencing project: providing services to taxonomists for standard genome sequencing and annotation.</title>
        <authorList>
            <consortium name="The Broad Institute Genomics Platform"/>
            <consortium name="The Broad Institute Genome Sequencing Center for Infectious Disease"/>
            <person name="Wu L."/>
            <person name="Ma J."/>
        </authorList>
    </citation>
    <scope>NUCLEOTIDE SEQUENCE [LARGE SCALE GENOMIC DNA]</scope>
    <source>
        <strain evidence="8">JCM 31202</strain>
    </source>
</reference>
<dbReference type="PANTHER" id="PTHR42973">
    <property type="entry name" value="BINDING OXIDOREDUCTASE, PUTATIVE (AFU_ORTHOLOGUE AFUA_1G17690)-RELATED"/>
    <property type="match status" value="1"/>
</dbReference>
<dbReference type="InterPro" id="IPR016166">
    <property type="entry name" value="FAD-bd_PCMH"/>
</dbReference>
<comment type="caution">
    <text evidence="7">The sequence shown here is derived from an EMBL/GenBank/DDBJ whole genome shotgun (WGS) entry which is preliminary data.</text>
</comment>
<evidence type="ECO:0000313" key="8">
    <source>
        <dbReference type="Proteomes" id="UP001596972"/>
    </source>
</evidence>
<dbReference type="Gene3D" id="3.40.462.20">
    <property type="match status" value="1"/>
</dbReference>
<dbReference type="EMBL" id="JBHTJA010000001">
    <property type="protein sequence ID" value="MFD0898942.1"/>
    <property type="molecule type" value="Genomic_DNA"/>
</dbReference>
<evidence type="ECO:0000256" key="2">
    <source>
        <dbReference type="ARBA" id="ARBA00005466"/>
    </source>
</evidence>
<keyword evidence="4" id="KW-0274">FAD</keyword>
<evidence type="ECO:0000313" key="7">
    <source>
        <dbReference type="EMBL" id="MFD0898942.1"/>
    </source>
</evidence>